<evidence type="ECO:0000256" key="1">
    <source>
        <dbReference type="SAM" id="MobiDB-lite"/>
    </source>
</evidence>
<gene>
    <name evidence="2" type="ORF">N7449_006813</name>
</gene>
<reference evidence="2" key="1">
    <citation type="submission" date="2022-11" db="EMBL/GenBank/DDBJ databases">
        <authorList>
            <person name="Petersen C."/>
        </authorList>
    </citation>
    <scope>NUCLEOTIDE SEQUENCE</scope>
    <source>
        <strain evidence="2">IBT 20477</strain>
    </source>
</reference>
<accession>A0A9W9JG60</accession>
<name>A0A9W9JG60_9EURO</name>
<evidence type="ECO:0000313" key="3">
    <source>
        <dbReference type="Proteomes" id="UP001150942"/>
    </source>
</evidence>
<dbReference type="PANTHER" id="PTHR40628:SF1">
    <property type="entry name" value="CHROMO DOMAIN-CONTAINING PROTEIN"/>
    <property type="match status" value="1"/>
</dbReference>
<keyword evidence="3" id="KW-1185">Reference proteome</keyword>
<dbReference type="Proteomes" id="UP001150942">
    <property type="component" value="Unassembled WGS sequence"/>
</dbReference>
<organism evidence="2 3">
    <name type="scientific">Penicillium cf. viridicatum</name>
    <dbReference type="NCBI Taxonomy" id="2972119"/>
    <lineage>
        <taxon>Eukaryota</taxon>
        <taxon>Fungi</taxon>
        <taxon>Dikarya</taxon>
        <taxon>Ascomycota</taxon>
        <taxon>Pezizomycotina</taxon>
        <taxon>Eurotiomycetes</taxon>
        <taxon>Eurotiomycetidae</taxon>
        <taxon>Eurotiales</taxon>
        <taxon>Aspergillaceae</taxon>
        <taxon>Penicillium</taxon>
    </lineage>
</organism>
<proteinExistence type="predicted"/>
<protein>
    <submittedName>
        <fullName evidence="2">Uncharacterized protein</fullName>
    </submittedName>
</protein>
<evidence type="ECO:0000313" key="2">
    <source>
        <dbReference type="EMBL" id="KAJ5196334.1"/>
    </source>
</evidence>
<dbReference type="EMBL" id="JAPQKQ010000005">
    <property type="protein sequence ID" value="KAJ5196334.1"/>
    <property type="molecule type" value="Genomic_DNA"/>
</dbReference>
<dbReference type="AlphaFoldDB" id="A0A9W9JG60"/>
<feature type="region of interest" description="Disordered" evidence="1">
    <location>
        <begin position="1"/>
        <end position="21"/>
    </location>
</feature>
<reference evidence="2" key="2">
    <citation type="journal article" date="2023" name="IMA Fungus">
        <title>Comparative genomic study of the Penicillium genus elucidates a diverse pangenome and 15 lateral gene transfer events.</title>
        <authorList>
            <person name="Petersen C."/>
            <person name="Sorensen T."/>
            <person name="Nielsen M.R."/>
            <person name="Sondergaard T.E."/>
            <person name="Sorensen J.L."/>
            <person name="Fitzpatrick D.A."/>
            <person name="Frisvad J.C."/>
            <person name="Nielsen K.L."/>
        </authorList>
    </citation>
    <scope>NUCLEOTIDE SEQUENCE</scope>
    <source>
        <strain evidence="2">IBT 20477</strain>
    </source>
</reference>
<comment type="caution">
    <text evidence="2">The sequence shown here is derived from an EMBL/GenBank/DDBJ whole genome shotgun (WGS) entry which is preliminary data.</text>
</comment>
<sequence>MASMPEKPKRPPPPCPSWVWSSTSDTHAAKDRCWFGDDYIPFRSYVTDIAGGRVEVIGMGTIIISTRGSPFQTGPHSYNSLRLKNVLHTPAMLCNIIGKPIMEDYTVIPTPGSLDVSGIIVANCNGSIQAYFKPMGQGPMLYQVQTHQPPLGHEFGISPLCPNVTYLIHAFWSQRERRRFEIFKASGLIRASGVAELTWAEKRWFGEKRMSEEGIALAYGLDYNRKEHREEARAIMRILKSQAQNEPNFPIPEEHA</sequence>
<dbReference type="PANTHER" id="PTHR40628">
    <property type="entry name" value="CHROMO DOMAIN-CONTAINING PROTEIN"/>
    <property type="match status" value="1"/>
</dbReference>
<dbReference type="OrthoDB" id="4232400at2759"/>